<name>A0A5N0EHQ9_9NOCA</name>
<reference evidence="2 3" key="1">
    <citation type="submission" date="2019-09" db="EMBL/GenBank/DDBJ databases">
        <authorList>
            <person name="Wang X."/>
        </authorList>
    </citation>
    <scope>NUCLEOTIDE SEQUENCE [LARGE SCALE GENOMIC DNA]</scope>
    <source>
        <strain evidence="2 3">CICC 11023</strain>
    </source>
</reference>
<keyword evidence="3" id="KW-1185">Reference proteome</keyword>
<proteinExistence type="predicted"/>
<gene>
    <name evidence="2" type="ORF">F3087_16825</name>
</gene>
<dbReference type="PANTHER" id="PTHR13887:SF41">
    <property type="entry name" value="THIOREDOXIN SUPERFAMILY PROTEIN"/>
    <property type="match status" value="1"/>
</dbReference>
<dbReference type="SUPFAM" id="SSF52833">
    <property type="entry name" value="Thioredoxin-like"/>
    <property type="match status" value="1"/>
</dbReference>
<dbReference type="AlphaFoldDB" id="A0A5N0EHQ9"/>
<dbReference type="OrthoDB" id="9799122at2"/>
<dbReference type="Proteomes" id="UP000323876">
    <property type="component" value="Unassembled WGS sequence"/>
</dbReference>
<dbReference type="PANTHER" id="PTHR13887">
    <property type="entry name" value="GLUTATHIONE S-TRANSFERASE KAPPA"/>
    <property type="match status" value="1"/>
</dbReference>
<organism evidence="2 3">
    <name type="scientific">Nocardia colli</name>
    <dbReference type="NCBI Taxonomy" id="2545717"/>
    <lineage>
        <taxon>Bacteria</taxon>
        <taxon>Bacillati</taxon>
        <taxon>Actinomycetota</taxon>
        <taxon>Actinomycetes</taxon>
        <taxon>Mycobacteriales</taxon>
        <taxon>Nocardiaceae</taxon>
        <taxon>Nocardia</taxon>
    </lineage>
</organism>
<dbReference type="Gene3D" id="3.40.30.10">
    <property type="entry name" value="Glutaredoxin"/>
    <property type="match status" value="1"/>
</dbReference>
<evidence type="ECO:0000313" key="3">
    <source>
        <dbReference type="Proteomes" id="UP000323876"/>
    </source>
</evidence>
<accession>A0A5N0EHQ9</accession>
<comment type="caution">
    <text evidence="2">The sequence shown here is derived from an EMBL/GenBank/DDBJ whole genome shotgun (WGS) entry which is preliminary data.</text>
</comment>
<dbReference type="EMBL" id="VXLC01000005">
    <property type="protein sequence ID" value="KAA8887794.1"/>
    <property type="molecule type" value="Genomic_DNA"/>
</dbReference>
<dbReference type="InterPro" id="IPR001853">
    <property type="entry name" value="DSBA-like_thioredoxin_dom"/>
</dbReference>
<dbReference type="InterPro" id="IPR036249">
    <property type="entry name" value="Thioredoxin-like_sf"/>
</dbReference>
<dbReference type="CDD" id="cd03024">
    <property type="entry name" value="DsbA_FrnE"/>
    <property type="match status" value="1"/>
</dbReference>
<dbReference type="Pfam" id="PF01323">
    <property type="entry name" value="DSBA"/>
    <property type="match status" value="1"/>
</dbReference>
<evidence type="ECO:0000259" key="1">
    <source>
        <dbReference type="Pfam" id="PF01323"/>
    </source>
</evidence>
<dbReference type="GO" id="GO:0016491">
    <property type="term" value="F:oxidoreductase activity"/>
    <property type="evidence" value="ECO:0007669"/>
    <property type="project" value="InterPro"/>
</dbReference>
<evidence type="ECO:0000313" key="2">
    <source>
        <dbReference type="EMBL" id="KAA8887794.1"/>
    </source>
</evidence>
<protein>
    <submittedName>
        <fullName evidence="2">DsbA family oxidoreductase</fullName>
    </submittedName>
</protein>
<feature type="domain" description="DSBA-like thioredoxin" evidence="1">
    <location>
        <begin position="3"/>
        <end position="206"/>
    </location>
</feature>
<sequence>MRVEIWTDINCPFCYLGKERFGQALAEFAHGDDVEVVHRSFELDPSLAADESGPVITKIAQKYGISEAQAAANERGIGAQAAELGLPYVTEGRDYGSSFDMHRLLHFALAQGKQEELLDALNRGNFAEEESLFGDHERLVRLAVDAGLDESKVRGVLEDPNAYADAVRADEREAAQLGATGVPFFVIDRKYGVSGAQPVAVFAQALDQAWGERQPVIQTVGGADACGPDGCELPARD</sequence>